<dbReference type="Proteomes" id="UP000006852">
    <property type="component" value="Chromosome"/>
</dbReference>
<dbReference type="eggNOG" id="COG1898">
    <property type="taxonomic scope" value="Bacteria"/>
</dbReference>
<dbReference type="Gene3D" id="2.60.120.10">
    <property type="entry name" value="Jelly Rolls"/>
    <property type="match status" value="1"/>
</dbReference>
<keyword evidence="3" id="KW-1185">Reference proteome</keyword>
<dbReference type="RefSeq" id="WP_013701222.1">
    <property type="nucleotide sequence ID" value="NC_015385.1"/>
</dbReference>
<dbReference type="InterPro" id="IPR011051">
    <property type="entry name" value="RmlC_Cupin_sf"/>
</dbReference>
<dbReference type="GeneID" id="302998170"/>
<dbReference type="OrthoDB" id="9795513at2"/>
<dbReference type="CDD" id="cd20292">
    <property type="entry name" value="cupin_QdtA-like"/>
    <property type="match status" value="1"/>
</dbReference>
<evidence type="ECO:0000313" key="3">
    <source>
        <dbReference type="Proteomes" id="UP000006852"/>
    </source>
</evidence>
<proteinExistence type="predicted"/>
<dbReference type="SUPFAM" id="SSF51182">
    <property type="entry name" value="RmlC-like cupins"/>
    <property type="match status" value="1"/>
</dbReference>
<organism evidence="2 3">
    <name type="scientific">Treponema succinifaciens (strain ATCC 33096 / DSM 2489 / 6091)</name>
    <dbReference type="NCBI Taxonomy" id="869209"/>
    <lineage>
        <taxon>Bacteria</taxon>
        <taxon>Pseudomonadati</taxon>
        <taxon>Spirochaetota</taxon>
        <taxon>Spirochaetia</taxon>
        <taxon>Spirochaetales</taxon>
        <taxon>Treponemataceae</taxon>
        <taxon>Treponema</taxon>
    </lineage>
</organism>
<dbReference type="HOGENOM" id="CLU_127501_1_0_12"/>
<dbReference type="STRING" id="869209.Tresu_1010"/>
<reference evidence="2 3" key="1">
    <citation type="journal article" date="2011" name="Stand. Genomic Sci.">
        <title>Complete genome sequence of Treponema succinifaciens type strain (6091).</title>
        <authorList>
            <person name="Han C."/>
            <person name="Gronow S."/>
            <person name="Teshima H."/>
            <person name="Lapidus A."/>
            <person name="Nolan M."/>
            <person name="Lucas S."/>
            <person name="Hammon N."/>
            <person name="Deshpande S."/>
            <person name="Cheng J.F."/>
            <person name="Zeytun A."/>
            <person name="Tapia R."/>
            <person name="Goodwin L."/>
            <person name="Pitluck S."/>
            <person name="Liolios K."/>
            <person name="Pagani I."/>
            <person name="Ivanova N."/>
            <person name="Mavromatis K."/>
            <person name="Mikhailova N."/>
            <person name="Huntemann M."/>
            <person name="Pati A."/>
            <person name="Chen A."/>
            <person name="Palaniappan K."/>
            <person name="Land M."/>
            <person name="Hauser L."/>
            <person name="Brambilla E.M."/>
            <person name="Rohde M."/>
            <person name="Goker M."/>
            <person name="Woyke T."/>
            <person name="Bristow J."/>
            <person name="Eisen J.A."/>
            <person name="Markowitz V."/>
            <person name="Hugenholtz P."/>
            <person name="Kyrpides N.C."/>
            <person name="Klenk H.P."/>
            <person name="Detter J.C."/>
        </authorList>
    </citation>
    <scope>NUCLEOTIDE SEQUENCE [LARGE SCALE GENOMIC DNA]</scope>
    <source>
        <strain evidence="3">ATCC 33096 / DSM 2489 / 6091</strain>
    </source>
</reference>
<dbReference type="InterPro" id="IPR014710">
    <property type="entry name" value="RmlC-like_jellyroll"/>
</dbReference>
<accession>F2NUU9</accession>
<dbReference type="EMBL" id="CP002631">
    <property type="protein sequence ID" value="AEB13930.1"/>
    <property type="molecule type" value="Genomic_DNA"/>
</dbReference>
<dbReference type="AlphaFoldDB" id="F2NUU9"/>
<name>F2NUU9_TRES6</name>
<reference evidence="3" key="2">
    <citation type="submission" date="2011-04" db="EMBL/GenBank/DDBJ databases">
        <title>The complete genome of chromosome of Treponema succinifaciens DSM 2489.</title>
        <authorList>
            <person name="Lucas S."/>
            <person name="Copeland A."/>
            <person name="Lapidus A."/>
            <person name="Bruce D."/>
            <person name="Goodwin L."/>
            <person name="Pitluck S."/>
            <person name="Peters L."/>
            <person name="Kyrpides N."/>
            <person name="Mavromatis K."/>
            <person name="Ivanova N."/>
            <person name="Ovchinnikova G."/>
            <person name="Teshima H."/>
            <person name="Detter J.C."/>
            <person name="Tapia R."/>
            <person name="Han C."/>
            <person name="Land M."/>
            <person name="Hauser L."/>
            <person name="Markowitz V."/>
            <person name="Cheng J.-F."/>
            <person name="Hugenholtz P."/>
            <person name="Woyke T."/>
            <person name="Wu D."/>
            <person name="Gronow S."/>
            <person name="Wellnitz S."/>
            <person name="Brambilla E."/>
            <person name="Klenk H.-P."/>
            <person name="Eisen J.A."/>
        </authorList>
    </citation>
    <scope>NUCLEOTIDE SEQUENCE [LARGE SCALE GENOMIC DNA]</scope>
    <source>
        <strain evidence="3">ATCC 33096 / DSM 2489 / 6091</strain>
    </source>
</reference>
<protein>
    <submittedName>
        <fullName evidence="2">WxcM-like domain-containing protein</fullName>
    </submittedName>
</protein>
<evidence type="ECO:0000259" key="1">
    <source>
        <dbReference type="Pfam" id="PF05523"/>
    </source>
</evidence>
<evidence type="ECO:0000313" key="2">
    <source>
        <dbReference type="EMBL" id="AEB13930.1"/>
    </source>
</evidence>
<gene>
    <name evidence="2" type="ordered locus">Tresu_1010</name>
</gene>
<sequence>MAQIINLPTFSDERGSLTVIEKLLPFEIKRIYYIYNAKEKRGGHRHLKTTQALVCPKGSCEIFINNGNSEQTVLLDSPEKCLILSPEDWHSMDKFTSDCVLLVLASEFFDKADYIEEEYPRD</sequence>
<feature type="domain" description="Sugar 3,4-ketoisomerase QdtA cupin" evidence="1">
    <location>
        <begin position="3"/>
        <end position="117"/>
    </location>
</feature>
<dbReference type="InterPro" id="IPR008894">
    <property type="entry name" value="QdtA_cupin_dom"/>
</dbReference>
<dbReference type="Pfam" id="PF05523">
    <property type="entry name" value="FdtA"/>
    <property type="match status" value="1"/>
</dbReference>
<dbReference type="KEGG" id="tsu:Tresu_1010"/>